<evidence type="ECO:0000259" key="2">
    <source>
        <dbReference type="Pfam" id="PF05678"/>
    </source>
</evidence>
<evidence type="ECO:0000313" key="3">
    <source>
        <dbReference type="EMBL" id="CAD6270716.1"/>
    </source>
</evidence>
<sequence>MPMAAATRMGGGSAHSPSSASISLPPWHPVVLAPNQHHQALHDLDLIVAPSPSPSPTTPTTPQRLRPTARRAGKQRRPRPSRKLPTTYISADAASFRRMVHQVTGADDVVYHQAAPELLCRPAPAPPSRAALTTTTTATLLPTLDTSAFLLGAARGGGAPPARPGGACYHGSAVPAAGVPGAALQVEVAEQACGGVRGGGEEYSCSNGSGGGGFPSLESWDGDALF</sequence>
<dbReference type="InterPro" id="IPR039609">
    <property type="entry name" value="VQ_15/22"/>
</dbReference>
<dbReference type="EMBL" id="CAJGYO010000015">
    <property type="protein sequence ID" value="CAD6270716.1"/>
    <property type="molecule type" value="Genomic_DNA"/>
</dbReference>
<dbReference type="PANTHER" id="PTHR33179">
    <property type="entry name" value="VQ MOTIF-CONTAINING PROTEIN"/>
    <property type="match status" value="1"/>
</dbReference>
<dbReference type="Proteomes" id="UP000604825">
    <property type="component" value="Unassembled WGS sequence"/>
</dbReference>
<dbReference type="OrthoDB" id="696833at2759"/>
<dbReference type="Pfam" id="PF05678">
    <property type="entry name" value="VQ"/>
    <property type="match status" value="1"/>
</dbReference>
<feature type="region of interest" description="Disordered" evidence="1">
    <location>
        <begin position="1"/>
        <end position="21"/>
    </location>
</feature>
<dbReference type="GO" id="GO:0005516">
    <property type="term" value="F:calmodulin binding"/>
    <property type="evidence" value="ECO:0007669"/>
    <property type="project" value="TreeGrafter"/>
</dbReference>
<name>A0A811RJX4_9POAL</name>
<evidence type="ECO:0000313" key="4">
    <source>
        <dbReference type="Proteomes" id="UP000604825"/>
    </source>
</evidence>
<feature type="compositionally biased region" description="Basic residues" evidence="1">
    <location>
        <begin position="67"/>
        <end position="82"/>
    </location>
</feature>
<dbReference type="AlphaFoldDB" id="A0A811RJX4"/>
<proteinExistence type="predicted"/>
<protein>
    <recommendedName>
        <fullName evidence="2">VQ domain-containing protein</fullName>
    </recommendedName>
</protein>
<evidence type="ECO:0000256" key="1">
    <source>
        <dbReference type="SAM" id="MobiDB-lite"/>
    </source>
</evidence>
<accession>A0A811RJX4</accession>
<dbReference type="GO" id="GO:0005634">
    <property type="term" value="C:nucleus"/>
    <property type="evidence" value="ECO:0007669"/>
    <property type="project" value="TreeGrafter"/>
</dbReference>
<keyword evidence="4" id="KW-1185">Reference proteome</keyword>
<gene>
    <name evidence="3" type="ORF">NCGR_LOCUS54008</name>
</gene>
<dbReference type="InterPro" id="IPR008889">
    <property type="entry name" value="VQ"/>
</dbReference>
<feature type="domain" description="VQ" evidence="2">
    <location>
        <begin position="84"/>
        <end position="108"/>
    </location>
</feature>
<reference evidence="3" key="1">
    <citation type="submission" date="2020-10" db="EMBL/GenBank/DDBJ databases">
        <authorList>
            <person name="Han B."/>
            <person name="Lu T."/>
            <person name="Zhao Q."/>
            <person name="Huang X."/>
            <person name="Zhao Y."/>
        </authorList>
    </citation>
    <scope>NUCLEOTIDE SEQUENCE</scope>
</reference>
<feature type="region of interest" description="Disordered" evidence="1">
    <location>
        <begin position="47"/>
        <end position="84"/>
    </location>
</feature>
<comment type="caution">
    <text evidence="3">The sequence shown here is derived from an EMBL/GenBank/DDBJ whole genome shotgun (WGS) entry which is preliminary data.</text>
</comment>
<dbReference type="PANTHER" id="PTHR33179:SF71">
    <property type="entry name" value="VQ"/>
    <property type="match status" value="1"/>
</dbReference>
<organism evidence="3 4">
    <name type="scientific">Miscanthus lutarioriparius</name>
    <dbReference type="NCBI Taxonomy" id="422564"/>
    <lineage>
        <taxon>Eukaryota</taxon>
        <taxon>Viridiplantae</taxon>
        <taxon>Streptophyta</taxon>
        <taxon>Embryophyta</taxon>
        <taxon>Tracheophyta</taxon>
        <taxon>Spermatophyta</taxon>
        <taxon>Magnoliopsida</taxon>
        <taxon>Liliopsida</taxon>
        <taxon>Poales</taxon>
        <taxon>Poaceae</taxon>
        <taxon>PACMAD clade</taxon>
        <taxon>Panicoideae</taxon>
        <taxon>Andropogonodae</taxon>
        <taxon>Andropogoneae</taxon>
        <taxon>Saccharinae</taxon>
        <taxon>Miscanthus</taxon>
    </lineage>
</organism>
<dbReference type="GO" id="GO:0006970">
    <property type="term" value="P:response to osmotic stress"/>
    <property type="evidence" value="ECO:0007669"/>
    <property type="project" value="TreeGrafter"/>
</dbReference>